<dbReference type="Gene3D" id="3.40.50.1820">
    <property type="entry name" value="alpha/beta hydrolase"/>
    <property type="match status" value="1"/>
</dbReference>
<protein>
    <recommendedName>
        <fullName evidence="1">AB hydrolase-1 domain-containing protein</fullName>
    </recommendedName>
</protein>
<gene>
    <name evidence="2" type="ORF">PCANC_21496</name>
</gene>
<dbReference type="Pfam" id="PF12697">
    <property type="entry name" value="Abhydrolase_6"/>
    <property type="match status" value="1"/>
</dbReference>
<evidence type="ECO:0000259" key="1">
    <source>
        <dbReference type="Pfam" id="PF12697"/>
    </source>
</evidence>
<proteinExistence type="predicted"/>
<evidence type="ECO:0000313" key="3">
    <source>
        <dbReference type="Proteomes" id="UP000235388"/>
    </source>
</evidence>
<dbReference type="STRING" id="200324.A0A2N5S8A2"/>
<organism evidence="2 3">
    <name type="scientific">Puccinia coronata f. sp. avenae</name>
    <dbReference type="NCBI Taxonomy" id="200324"/>
    <lineage>
        <taxon>Eukaryota</taxon>
        <taxon>Fungi</taxon>
        <taxon>Dikarya</taxon>
        <taxon>Basidiomycota</taxon>
        <taxon>Pucciniomycotina</taxon>
        <taxon>Pucciniomycetes</taxon>
        <taxon>Pucciniales</taxon>
        <taxon>Pucciniaceae</taxon>
        <taxon>Puccinia</taxon>
    </lineage>
</organism>
<dbReference type="InterPro" id="IPR029058">
    <property type="entry name" value="AB_hydrolase_fold"/>
</dbReference>
<comment type="caution">
    <text evidence="2">The sequence shown here is derived from an EMBL/GenBank/DDBJ whole genome shotgun (WGS) entry which is preliminary data.</text>
</comment>
<dbReference type="EMBL" id="PGCJ01001103">
    <property type="protein sequence ID" value="PLW09467.1"/>
    <property type="molecule type" value="Genomic_DNA"/>
</dbReference>
<dbReference type="OrthoDB" id="94039at2759"/>
<dbReference type="Proteomes" id="UP000235388">
    <property type="component" value="Unassembled WGS sequence"/>
</dbReference>
<dbReference type="SUPFAM" id="SSF53474">
    <property type="entry name" value="alpha/beta-Hydrolases"/>
    <property type="match status" value="1"/>
</dbReference>
<evidence type="ECO:0000313" key="2">
    <source>
        <dbReference type="EMBL" id="PLW09467.1"/>
    </source>
</evidence>
<name>A0A2N5S8A2_9BASI</name>
<sequence>METSSAFPSRSMDAILCNGHLTGTFTSVKRIQRSKIRRPVKNRICGEEGDDGRILWGNMRHPSENQLSHRPSILSLIPLAPIVQAAPPAEALAQIQTLTSHPFTDISSDTRLACWTRSTHVFPAAFPRSISGSAVHQAVLPTYLRSLDRVAIARDIRARNMAGEMRTEVDKTVNEPQLFMTAARYVNPAFESDATGKHHSSDGEIPITLILTHANGFHKETWEPSLAHLILSPAGRKIKEIWSLDCVNQGDGAVLNRQNLGLNFDWADQARDLLQFVLSYLPDENVTGPSLPVVLPRLECPNPEFLQLDRSSPPNTDEPLYWRHRKLKLIGHSFGGCASMLAATSIPELFHDVILVDPAVRPKHDTEIATATRLAGSAVSRHDQWQNRTTAFSKFQKNPFFYGRWDPHVLNRYVEHALESSRSVKLKCNKLHEASVFTQCHNRVSESYYRFLNLLHEDRLNHRLDRSSRGSPLSHRFFVILANHMESIIPKEIASRFPSAVRMNCSGHLIVQETPVELAFLISERLTASNRPAYIEQELTYLLSKL</sequence>
<dbReference type="AlphaFoldDB" id="A0A2N5S8A2"/>
<feature type="domain" description="AB hydrolase-1" evidence="1">
    <location>
        <begin position="209"/>
        <end position="406"/>
    </location>
</feature>
<reference evidence="2 3" key="1">
    <citation type="submission" date="2017-11" db="EMBL/GenBank/DDBJ databases">
        <title>De novo assembly and phasing of dikaryotic genomes from two isolates of Puccinia coronata f. sp. avenae, the causal agent of oat crown rust.</title>
        <authorList>
            <person name="Miller M.E."/>
            <person name="Zhang Y."/>
            <person name="Omidvar V."/>
            <person name="Sperschneider J."/>
            <person name="Schwessinger B."/>
            <person name="Raley C."/>
            <person name="Palmer J.M."/>
            <person name="Garnica D."/>
            <person name="Upadhyaya N."/>
            <person name="Rathjen J."/>
            <person name="Taylor J.M."/>
            <person name="Park R.F."/>
            <person name="Dodds P.N."/>
            <person name="Hirsch C.D."/>
            <person name="Kianian S.F."/>
            <person name="Figueroa M."/>
        </authorList>
    </citation>
    <scope>NUCLEOTIDE SEQUENCE [LARGE SCALE GENOMIC DNA]</scope>
    <source>
        <strain evidence="2">12NC29</strain>
    </source>
</reference>
<accession>A0A2N5S8A2</accession>
<dbReference type="InterPro" id="IPR000073">
    <property type="entry name" value="AB_hydrolase_1"/>
</dbReference>
<keyword evidence="3" id="KW-1185">Reference proteome</keyword>